<proteinExistence type="predicted"/>
<keyword evidence="3" id="KW-1185">Reference proteome</keyword>
<name>T1K9N5_TETUR</name>
<protein>
    <submittedName>
        <fullName evidence="2">Uncharacterized protein</fullName>
    </submittedName>
</protein>
<evidence type="ECO:0000256" key="1">
    <source>
        <dbReference type="SAM" id="MobiDB-lite"/>
    </source>
</evidence>
<organism evidence="2 3">
    <name type="scientific">Tetranychus urticae</name>
    <name type="common">Two-spotted spider mite</name>
    <dbReference type="NCBI Taxonomy" id="32264"/>
    <lineage>
        <taxon>Eukaryota</taxon>
        <taxon>Metazoa</taxon>
        <taxon>Ecdysozoa</taxon>
        <taxon>Arthropoda</taxon>
        <taxon>Chelicerata</taxon>
        <taxon>Arachnida</taxon>
        <taxon>Acari</taxon>
        <taxon>Acariformes</taxon>
        <taxon>Trombidiformes</taxon>
        <taxon>Prostigmata</taxon>
        <taxon>Eleutherengona</taxon>
        <taxon>Raphignathae</taxon>
        <taxon>Tetranychoidea</taxon>
        <taxon>Tetranychidae</taxon>
        <taxon>Tetranychus</taxon>
    </lineage>
</organism>
<feature type="region of interest" description="Disordered" evidence="1">
    <location>
        <begin position="1"/>
        <end position="24"/>
    </location>
</feature>
<accession>T1K9N5</accession>
<evidence type="ECO:0000313" key="2">
    <source>
        <dbReference type="EnsemblMetazoa" id="tetur07g05590.1"/>
    </source>
</evidence>
<sequence length="24" mass="2787">MIYTRKNYSPETKSNFGNSFSLMA</sequence>
<dbReference type="Proteomes" id="UP000015104">
    <property type="component" value="Unassembled WGS sequence"/>
</dbReference>
<dbReference type="AlphaFoldDB" id="T1K9N5"/>
<reference evidence="3" key="1">
    <citation type="submission" date="2011-08" db="EMBL/GenBank/DDBJ databases">
        <authorList>
            <person name="Rombauts S."/>
        </authorList>
    </citation>
    <scope>NUCLEOTIDE SEQUENCE</scope>
    <source>
        <strain evidence="3">London</strain>
    </source>
</reference>
<dbReference type="HOGENOM" id="CLU_3421534_0_0_1"/>
<reference evidence="2" key="2">
    <citation type="submission" date="2015-06" db="UniProtKB">
        <authorList>
            <consortium name="EnsemblMetazoa"/>
        </authorList>
    </citation>
    <scope>IDENTIFICATION</scope>
</reference>
<dbReference type="EMBL" id="CAEY01001892">
    <property type="status" value="NOT_ANNOTATED_CDS"/>
    <property type="molecule type" value="Genomic_DNA"/>
</dbReference>
<dbReference type="EnsemblMetazoa" id="tetur07g05590.1">
    <property type="protein sequence ID" value="tetur07g05590.1"/>
    <property type="gene ID" value="tetur07g05590"/>
</dbReference>
<evidence type="ECO:0000313" key="3">
    <source>
        <dbReference type="Proteomes" id="UP000015104"/>
    </source>
</evidence>